<name>A0AAD5JX01_9FUNG</name>
<keyword evidence="1" id="KW-1133">Transmembrane helix</keyword>
<keyword evidence="1" id="KW-0472">Membrane</keyword>
<protein>
    <submittedName>
        <fullName evidence="2">Uncharacterized protein</fullName>
    </submittedName>
</protein>
<evidence type="ECO:0000256" key="1">
    <source>
        <dbReference type="SAM" id="Phobius"/>
    </source>
</evidence>
<dbReference type="Proteomes" id="UP001209540">
    <property type="component" value="Unassembled WGS sequence"/>
</dbReference>
<organism evidence="2 3">
    <name type="scientific">Phascolomyces articulosus</name>
    <dbReference type="NCBI Taxonomy" id="60185"/>
    <lineage>
        <taxon>Eukaryota</taxon>
        <taxon>Fungi</taxon>
        <taxon>Fungi incertae sedis</taxon>
        <taxon>Mucoromycota</taxon>
        <taxon>Mucoromycotina</taxon>
        <taxon>Mucoromycetes</taxon>
        <taxon>Mucorales</taxon>
        <taxon>Lichtheimiaceae</taxon>
        <taxon>Phascolomyces</taxon>
    </lineage>
</organism>
<proteinExistence type="predicted"/>
<comment type="caution">
    <text evidence="2">The sequence shown here is derived from an EMBL/GenBank/DDBJ whole genome shotgun (WGS) entry which is preliminary data.</text>
</comment>
<evidence type="ECO:0000313" key="2">
    <source>
        <dbReference type="EMBL" id="KAI9244811.1"/>
    </source>
</evidence>
<sequence>MGKLTTLSASLLFIHHGSHNNNSNNKAKQQSNDSWGTPYLSMKYRSRNLSTDTSSFIIHLFLGILDVFIILLSKILSYAMILRLRVPLTHSSAYFIIWLPSATNSEGKWMFAKMDNFRIQKNQKNAIEKEMLNVTLQNILSEYQDFRPSIQGLS</sequence>
<reference evidence="2" key="2">
    <citation type="submission" date="2023-02" db="EMBL/GenBank/DDBJ databases">
        <authorList>
            <consortium name="DOE Joint Genome Institute"/>
            <person name="Mondo S.J."/>
            <person name="Chang Y."/>
            <person name="Wang Y."/>
            <person name="Ahrendt S."/>
            <person name="Andreopoulos W."/>
            <person name="Barry K."/>
            <person name="Beard J."/>
            <person name="Benny G.L."/>
            <person name="Blankenship S."/>
            <person name="Bonito G."/>
            <person name="Cuomo C."/>
            <person name="Desiro A."/>
            <person name="Gervers K.A."/>
            <person name="Hundley H."/>
            <person name="Kuo A."/>
            <person name="LaButti K."/>
            <person name="Lang B.F."/>
            <person name="Lipzen A."/>
            <person name="O'Donnell K."/>
            <person name="Pangilinan J."/>
            <person name="Reynolds N."/>
            <person name="Sandor L."/>
            <person name="Smith M.W."/>
            <person name="Tsang A."/>
            <person name="Grigoriev I.V."/>
            <person name="Stajich J.E."/>
            <person name="Spatafora J.W."/>
        </authorList>
    </citation>
    <scope>NUCLEOTIDE SEQUENCE</scope>
    <source>
        <strain evidence="2">RSA 2281</strain>
    </source>
</reference>
<dbReference type="EMBL" id="JAIXMP010000056">
    <property type="protein sequence ID" value="KAI9244811.1"/>
    <property type="molecule type" value="Genomic_DNA"/>
</dbReference>
<dbReference type="AlphaFoldDB" id="A0AAD5JX01"/>
<keyword evidence="3" id="KW-1185">Reference proteome</keyword>
<accession>A0AAD5JX01</accession>
<evidence type="ECO:0000313" key="3">
    <source>
        <dbReference type="Proteomes" id="UP001209540"/>
    </source>
</evidence>
<reference evidence="2" key="1">
    <citation type="journal article" date="2022" name="IScience">
        <title>Evolution of zygomycete secretomes and the origins of terrestrial fungal ecologies.</title>
        <authorList>
            <person name="Chang Y."/>
            <person name="Wang Y."/>
            <person name="Mondo S."/>
            <person name="Ahrendt S."/>
            <person name="Andreopoulos W."/>
            <person name="Barry K."/>
            <person name="Beard J."/>
            <person name="Benny G.L."/>
            <person name="Blankenship S."/>
            <person name="Bonito G."/>
            <person name="Cuomo C."/>
            <person name="Desiro A."/>
            <person name="Gervers K.A."/>
            <person name="Hundley H."/>
            <person name="Kuo A."/>
            <person name="LaButti K."/>
            <person name="Lang B.F."/>
            <person name="Lipzen A."/>
            <person name="O'Donnell K."/>
            <person name="Pangilinan J."/>
            <person name="Reynolds N."/>
            <person name="Sandor L."/>
            <person name="Smith M.E."/>
            <person name="Tsang A."/>
            <person name="Grigoriev I.V."/>
            <person name="Stajich J.E."/>
            <person name="Spatafora J.W."/>
        </authorList>
    </citation>
    <scope>NUCLEOTIDE SEQUENCE</scope>
    <source>
        <strain evidence="2">RSA 2281</strain>
    </source>
</reference>
<keyword evidence="1" id="KW-0812">Transmembrane</keyword>
<gene>
    <name evidence="2" type="ORF">BDA99DRAFT_543856</name>
</gene>
<feature type="transmembrane region" description="Helical" evidence="1">
    <location>
        <begin position="56"/>
        <end position="76"/>
    </location>
</feature>